<gene>
    <name evidence="5" type="ORF">IE81DRAFT_326383</name>
</gene>
<dbReference type="InterPro" id="IPR033199">
    <property type="entry name" value="DDAH-like"/>
</dbReference>
<feature type="binding site" evidence="4">
    <location>
        <position position="273"/>
    </location>
    <ligand>
        <name>substrate</name>
    </ligand>
</feature>
<dbReference type="STRING" id="1522189.A0A316VT47"/>
<evidence type="ECO:0000313" key="5">
    <source>
        <dbReference type="EMBL" id="PWN39583.1"/>
    </source>
</evidence>
<dbReference type="Proteomes" id="UP000245783">
    <property type="component" value="Unassembled WGS sequence"/>
</dbReference>
<comment type="similarity">
    <text evidence="1">Belongs to the DDAH family.</text>
</comment>
<organism evidence="5 6">
    <name type="scientific">Ceraceosorus guamensis</name>
    <dbReference type="NCBI Taxonomy" id="1522189"/>
    <lineage>
        <taxon>Eukaryota</taxon>
        <taxon>Fungi</taxon>
        <taxon>Dikarya</taxon>
        <taxon>Basidiomycota</taxon>
        <taxon>Ustilaginomycotina</taxon>
        <taxon>Exobasidiomycetes</taxon>
        <taxon>Ceraceosorales</taxon>
        <taxon>Ceraceosoraceae</taxon>
        <taxon>Ceraceosorus</taxon>
    </lineage>
</organism>
<dbReference type="GO" id="GO:0006525">
    <property type="term" value="P:arginine metabolic process"/>
    <property type="evidence" value="ECO:0007669"/>
    <property type="project" value="TreeGrafter"/>
</dbReference>
<dbReference type="SUPFAM" id="SSF55909">
    <property type="entry name" value="Pentein"/>
    <property type="match status" value="1"/>
</dbReference>
<evidence type="ECO:0000256" key="3">
    <source>
        <dbReference type="PIRSR" id="PIRSR633199-1"/>
    </source>
</evidence>
<dbReference type="GO" id="GO:0016403">
    <property type="term" value="F:dimethylargininase activity"/>
    <property type="evidence" value="ECO:0007669"/>
    <property type="project" value="TreeGrafter"/>
</dbReference>
<accession>A0A316VT47</accession>
<keyword evidence="2" id="KW-0378">Hydrolase</keyword>
<dbReference type="PANTHER" id="PTHR12737">
    <property type="entry name" value="DIMETHYLARGININE DIMETHYLAMINOHYDROLASE"/>
    <property type="match status" value="1"/>
</dbReference>
<dbReference type="PANTHER" id="PTHR12737:SF9">
    <property type="entry name" value="DIMETHYLARGININASE"/>
    <property type="match status" value="1"/>
</dbReference>
<feature type="active site" description="Nucleophile" evidence="3">
    <location>
        <position position="279"/>
    </location>
</feature>
<evidence type="ECO:0000256" key="4">
    <source>
        <dbReference type="PIRSR" id="PIRSR633199-2"/>
    </source>
</evidence>
<keyword evidence="6" id="KW-1185">Reference proteome</keyword>
<feature type="binding site" evidence="4">
    <location>
        <position position="64"/>
    </location>
    <ligand>
        <name>substrate</name>
    </ligand>
</feature>
<dbReference type="GO" id="GO:0045429">
    <property type="term" value="P:positive regulation of nitric oxide biosynthetic process"/>
    <property type="evidence" value="ECO:0007669"/>
    <property type="project" value="TreeGrafter"/>
</dbReference>
<dbReference type="Gene3D" id="3.75.10.10">
    <property type="entry name" value="L-arginine/glycine Amidinotransferase, Chain A"/>
    <property type="match status" value="1"/>
</dbReference>
<dbReference type="GO" id="GO:0000052">
    <property type="term" value="P:citrulline metabolic process"/>
    <property type="evidence" value="ECO:0007669"/>
    <property type="project" value="TreeGrafter"/>
</dbReference>
<feature type="binding site" evidence="4">
    <location>
        <begin position="69"/>
        <end position="70"/>
    </location>
    <ligand>
        <name>substrate</name>
    </ligand>
</feature>
<feature type="binding site" evidence="4">
    <location>
        <position position="153"/>
    </location>
    <ligand>
        <name>substrate</name>
    </ligand>
</feature>
<dbReference type="AlphaFoldDB" id="A0A316VT47"/>
<name>A0A316VT47_9BASI</name>
<feature type="binding site" evidence="4">
    <location>
        <position position="98"/>
    </location>
    <ligand>
        <name>substrate</name>
    </ligand>
</feature>
<sequence length="290" mass="30953">MAAPVLLVRRPSPELAKGLLTHISDDRASLSTGLASQQWLEYTNVFRAHGWDVREVQAADECPDGVFIEDALLWLTDLSEKADQGPAIILMNTPAPSRAKELSTAQACAETIATAHGAKLYSLKEIGGSEAHLEGGDVLKVGRVVYVNSGGHRTNEAGICALRSIAERIGYSVVGIPIQGALHLKSAVTALPDGTVIGHMPGLQAFFKPYLQVPEPEGVAVVHLRPYEALASAHDEKAEAHLVMSSSAPRTTALLESLGWKVTTTDVTEFEKLEGCVTCLSVRCRPGSRS</sequence>
<dbReference type="GO" id="GO:0016597">
    <property type="term" value="F:amino acid binding"/>
    <property type="evidence" value="ECO:0007669"/>
    <property type="project" value="TreeGrafter"/>
</dbReference>
<dbReference type="OrthoDB" id="26679at2759"/>
<dbReference type="GeneID" id="37036670"/>
<reference evidence="5 6" key="1">
    <citation type="journal article" date="2018" name="Mol. Biol. Evol.">
        <title>Broad Genomic Sampling Reveals a Smut Pathogenic Ancestry of the Fungal Clade Ustilaginomycotina.</title>
        <authorList>
            <person name="Kijpornyongpan T."/>
            <person name="Mondo S.J."/>
            <person name="Barry K."/>
            <person name="Sandor L."/>
            <person name="Lee J."/>
            <person name="Lipzen A."/>
            <person name="Pangilinan J."/>
            <person name="LaButti K."/>
            <person name="Hainaut M."/>
            <person name="Henrissat B."/>
            <person name="Grigoriev I.V."/>
            <person name="Spatafora J.W."/>
            <person name="Aime M.C."/>
        </authorList>
    </citation>
    <scope>NUCLEOTIDE SEQUENCE [LARGE SCALE GENOMIC DNA]</scope>
    <source>
        <strain evidence="5 6">MCA 4658</strain>
    </source>
</reference>
<protein>
    <submittedName>
        <fullName evidence="5">Uncharacterized protein</fullName>
    </submittedName>
</protein>
<dbReference type="RefSeq" id="XP_025366743.1">
    <property type="nucleotide sequence ID" value="XM_025514800.1"/>
</dbReference>
<dbReference type="EMBL" id="KZ819457">
    <property type="protein sequence ID" value="PWN39583.1"/>
    <property type="molecule type" value="Genomic_DNA"/>
</dbReference>
<evidence type="ECO:0000256" key="2">
    <source>
        <dbReference type="ARBA" id="ARBA00022801"/>
    </source>
</evidence>
<feature type="active site" description="Proton donor" evidence="3">
    <location>
        <position position="183"/>
    </location>
</feature>
<proteinExistence type="inferred from homology"/>
<feature type="binding site" evidence="4">
    <location>
        <position position="20"/>
    </location>
    <ligand>
        <name>substrate</name>
    </ligand>
</feature>
<evidence type="ECO:0000256" key="1">
    <source>
        <dbReference type="ARBA" id="ARBA00008532"/>
    </source>
</evidence>
<dbReference type="InParanoid" id="A0A316VT47"/>
<evidence type="ECO:0000313" key="6">
    <source>
        <dbReference type="Proteomes" id="UP000245783"/>
    </source>
</evidence>